<dbReference type="RefSeq" id="WP_211565722.1">
    <property type="nucleotide sequence ID" value="NZ_FMDN01000001.1"/>
</dbReference>
<keyword evidence="1" id="KW-0540">Nuclease</keyword>
<evidence type="ECO:0000256" key="1">
    <source>
        <dbReference type="ARBA" id="ARBA00022722"/>
    </source>
</evidence>
<dbReference type="GO" id="GO:0016787">
    <property type="term" value="F:hydrolase activity"/>
    <property type="evidence" value="ECO:0007669"/>
    <property type="project" value="UniProtKB-KW"/>
</dbReference>
<dbReference type="SUPFAM" id="SSF88723">
    <property type="entry name" value="PIN domain-like"/>
    <property type="match status" value="1"/>
</dbReference>
<evidence type="ECO:0000313" key="7">
    <source>
        <dbReference type="Proteomes" id="UP000199408"/>
    </source>
</evidence>
<sequence length="131" mass="14278">MSLESLVLDSQGFTMWIERDRKVMRLLEQAERDGVDLAMSAATIIEVSHSGVDVARLTWLLSRIRVEAVTKESARRSAGLLKAAGLHGHKYAIDAMVAEVALRLPAPVAVLTSDVDDIVKLCGQRVRAIGL</sequence>
<keyword evidence="7" id="KW-1185">Reference proteome</keyword>
<keyword evidence="2" id="KW-0479">Metal-binding</keyword>
<dbReference type="Pfam" id="PF01850">
    <property type="entry name" value="PIN"/>
    <property type="match status" value="1"/>
</dbReference>
<dbReference type="InterPro" id="IPR029060">
    <property type="entry name" value="PIN-like_dom_sf"/>
</dbReference>
<name>A0A1C5GJZ2_9ACTN</name>
<dbReference type="AlphaFoldDB" id="A0A1C5GJZ2"/>
<evidence type="ECO:0000256" key="3">
    <source>
        <dbReference type="ARBA" id="ARBA00022801"/>
    </source>
</evidence>
<dbReference type="GO" id="GO:0004518">
    <property type="term" value="F:nuclease activity"/>
    <property type="evidence" value="ECO:0007669"/>
    <property type="project" value="UniProtKB-KW"/>
</dbReference>
<reference evidence="7" key="1">
    <citation type="submission" date="2016-06" db="EMBL/GenBank/DDBJ databases">
        <authorList>
            <person name="Varghese N."/>
        </authorList>
    </citation>
    <scope>NUCLEOTIDE SEQUENCE [LARGE SCALE GENOMIC DNA]</scope>
    <source>
        <strain evidence="7">DSM 43171</strain>
    </source>
</reference>
<proteinExistence type="predicted"/>
<evidence type="ECO:0000313" key="6">
    <source>
        <dbReference type="EMBL" id="SCG34120.1"/>
    </source>
</evidence>
<evidence type="ECO:0000259" key="5">
    <source>
        <dbReference type="Pfam" id="PF01850"/>
    </source>
</evidence>
<organism evidence="6 7">
    <name type="scientific">Micromonospora halophytica</name>
    <dbReference type="NCBI Taxonomy" id="47864"/>
    <lineage>
        <taxon>Bacteria</taxon>
        <taxon>Bacillati</taxon>
        <taxon>Actinomycetota</taxon>
        <taxon>Actinomycetes</taxon>
        <taxon>Micromonosporales</taxon>
        <taxon>Micromonosporaceae</taxon>
        <taxon>Micromonospora</taxon>
    </lineage>
</organism>
<dbReference type="Gene3D" id="3.40.50.1010">
    <property type="entry name" value="5'-nuclease"/>
    <property type="match status" value="1"/>
</dbReference>
<dbReference type="Proteomes" id="UP000199408">
    <property type="component" value="Unassembled WGS sequence"/>
</dbReference>
<accession>A0A1C5GJZ2</accession>
<feature type="domain" description="PIN" evidence="5">
    <location>
        <begin position="7"/>
        <end position="115"/>
    </location>
</feature>
<evidence type="ECO:0000256" key="4">
    <source>
        <dbReference type="ARBA" id="ARBA00022842"/>
    </source>
</evidence>
<dbReference type="EMBL" id="FMDN01000001">
    <property type="protein sequence ID" value="SCG34120.1"/>
    <property type="molecule type" value="Genomic_DNA"/>
</dbReference>
<dbReference type="InterPro" id="IPR002716">
    <property type="entry name" value="PIN_dom"/>
</dbReference>
<keyword evidence="4" id="KW-0460">Magnesium</keyword>
<protein>
    <recommendedName>
        <fullName evidence="5">PIN domain-containing protein</fullName>
    </recommendedName>
</protein>
<keyword evidence="3" id="KW-0378">Hydrolase</keyword>
<dbReference type="STRING" id="47864.GA0070560_101206"/>
<dbReference type="GO" id="GO:0046872">
    <property type="term" value="F:metal ion binding"/>
    <property type="evidence" value="ECO:0007669"/>
    <property type="project" value="UniProtKB-KW"/>
</dbReference>
<gene>
    <name evidence="6" type="ORF">GA0070560_101206</name>
</gene>
<evidence type="ECO:0000256" key="2">
    <source>
        <dbReference type="ARBA" id="ARBA00022723"/>
    </source>
</evidence>